<proteinExistence type="predicted"/>
<name>A0AAD9QQ97_ACRCE</name>
<dbReference type="AlphaFoldDB" id="A0AAD9QQ97"/>
<reference evidence="1" key="1">
    <citation type="journal article" date="2023" name="G3 (Bethesda)">
        <title>Whole genome assembly and annotation of the endangered Caribbean coral Acropora cervicornis.</title>
        <authorList>
            <person name="Selwyn J.D."/>
            <person name="Vollmer S.V."/>
        </authorList>
    </citation>
    <scope>NUCLEOTIDE SEQUENCE</scope>
    <source>
        <strain evidence="1">K2</strain>
    </source>
</reference>
<keyword evidence="2" id="KW-1185">Reference proteome</keyword>
<accession>A0AAD9QQ97</accession>
<dbReference type="EMBL" id="JARQWQ010000020">
    <property type="protein sequence ID" value="KAK2565146.1"/>
    <property type="molecule type" value="Genomic_DNA"/>
</dbReference>
<protein>
    <submittedName>
        <fullName evidence="1">Uncharacterized protein</fullName>
    </submittedName>
</protein>
<comment type="caution">
    <text evidence="1">The sequence shown here is derived from an EMBL/GenBank/DDBJ whole genome shotgun (WGS) entry which is preliminary data.</text>
</comment>
<evidence type="ECO:0000313" key="2">
    <source>
        <dbReference type="Proteomes" id="UP001249851"/>
    </source>
</evidence>
<gene>
    <name evidence="1" type="ORF">P5673_011070</name>
</gene>
<sequence length="67" mass="7441">MASVADRNLPSHRDHSLCLRGGKLTKITRRHKISGNPNWLEAELLAYLPSEEIYPAPQGLNPSHPVS</sequence>
<evidence type="ECO:0000313" key="1">
    <source>
        <dbReference type="EMBL" id="KAK2565146.1"/>
    </source>
</evidence>
<reference evidence="1" key="2">
    <citation type="journal article" date="2023" name="Science">
        <title>Genomic signatures of disease resistance in endangered staghorn corals.</title>
        <authorList>
            <person name="Vollmer S.V."/>
            <person name="Selwyn J.D."/>
            <person name="Despard B.A."/>
            <person name="Roesel C.L."/>
        </authorList>
    </citation>
    <scope>NUCLEOTIDE SEQUENCE</scope>
    <source>
        <strain evidence="1">K2</strain>
    </source>
</reference>
<dbReference type="Proteomes" id="UP001249851">
    <property type="component" value="Unassembled WGS sequence"/>
</dbReference>
<organism evidence="1 2">
    <name type="scientific">Acropora cervicornis</name>
    <name type="common">Staghorn coral</name>
    <dbReference type="NCBI Taxonomy" id="6130"/>
    <lineage>
        <taxon>Eukaryota</taxon>
        <taxon>Metazoa</taxon>
        <taxon>Cnidaria</taxon>
        <taxon>Anthozoa</taxon>
        <taxon>Hexacorallia</taxon>
        <taxon>Scleractinia</taxon>
        <taxon>Astrocoeniina</taxon>
        <taxon>Acroporidae</taxon>
        <taxon>Acropora</taxon>
    </lineage>
</organism>